<accession>A0A2D1QCI6</accession>
<feature type="region of interest" description="Disordered" evidence="1">
    <location>
        <begin position="1"/>
        <end position="24"/>
    </location>
</feature>
<evidence type="ECO:0000256" key="1">
    <source>
        <dbReference type="SAM" id="MobiDB-lite"/>
    </source>
</evidence>
<dbReference type="AlphaFoldDB" id="A0A2D1QCI6"/>
<gene>
    <name evidence="2" type="ORF">Asalp_06850</name>
</gene>
<proteinExistence type="predicted"/>
<dbReference type="EMBL" id="CP022426">
    <property type="protein sequence ID" value="ATP07933.1"/>
    <property type="molecule type" value="Genomic_DNA"/>
</dbReference>
<name>A0A2D1QCI6_AERSA</name>
<feature type="compositionally biased region" description="Polar residues" evidence="1">
    <location>
        <begin position="1"/>
        <end position="10"/>
    </location>
</feature>
<sequence length="39" mass="4190">MAQCNPSQSHDAAPNKCLSGHPEEVRHQSANSAFASFMC</sequence>
<evidence type="ECO:0000313" key="2">
    <source>
        <dbReference type="EMBL" id="ATP07933.1"/>
    </source>
</evidence>
<protein>
    <submittedName>
        <fullName evidence="2">Uncharacterized protein</fullName>
    </submittedName>
</protein>
<reference evidence="3" key="1">
    <citation type="journal article" date="2018" name="BMC Genomics">
        <title>The complete and fully assembled genome sequence of Aeromonas salmonicida subsp. pectinolytica and its comparative analysis with other Aeromonas species: investigation of the mobilome in environmental and pathogenic strains.</title>
        <authorList>
            <person name="Pfeiffer F."/>
            <person name="Zamora-Lagos M.A."/>
            <person name="Blettinger M."/>
            <person name="Yeroslaviz A."/>
            <person name="Dahl A."/>
            <person name="Gruber S."/>
            <person name="Habermann B.H."/>
        </authorList>
    </citation>
    <scope>NUCLEOTIDE SEQUENCE [LARGE SCALE GENOMIC DNA]</scope>
    <source>
        <strain evidence="3">34mel</strain>
    </source>
</reference>
<organism evidence="2 3">
    <name type="scientific">Aeromonas salmonicida subsp. pectinolytica 34mel</name>
    <dbReference type="NCBI Taxonomy" id="1324960"/>
    <lineage>
        <taxon>Bacteria</taxon>
        <taxon>Pseudomonadati</taxon>
        <taxon>Pseudomonadota</taxon>
        <taxon>Gammaproteobacteria</taxon>
        <taxon>Aeromonadales</taxon>
        <taxon>Aeromonadaceae</taxon>
        <taxon>Aeromonas</taxon>
    </lineage>
</organism>
<evidence type="ECO:0000313" key="3">
    <source>
        <dbReference type="Proteomes" id="UP000222916"/>
    </source>
</evidence>
<dbReference type="Proteomes" id="UP000222916">
    <property type="component" value="Chromosome"/>
</dbReference>